<name>A0AAD7L3P4_QUISA</name>
<keyword evidence="3 9" id="KW-0863">Zinc-finger</keyword>
<feature type="domain" description="BED-type" evidence="10">
    <location>
        <begin position="46"/>
        <end position="107"/>
    </location>
</feature>
<dbReference type="PANTHER" id="PTHR46481">
    <property type="entry name" value="ZINC FINGER BED DOMAIN-CONTAINING PROTEIN 4"/>
    <property type="match status" value="1"/>
</dbReference>
<evidence type="ECO:0000256" key="5">
    <source>
        <dbReference type="ARBA" id="ARBA00023015"/>
    </source>
</evidence>
<evidence type="ECO:0000256" key="1">
    <source>
        <dbReference type="ARBA" id="ARBA00004123"/>
    </source>
</evidence>
<dbReference type="GO" id="GO:0003677">
    <property type="term" value="F:DNA binding"/>
    <property type="evidence" value="ECO:0007669"/>
    <property type="project" value="UniProtKB-KW"/>
</dbReference>
<dbReference type="Pfam" id="PF05699">
    <property type="entry name" value="Dimer_Tnp_hAT"/>
    <property type="match status" value="1"/>
</dbReference>
<dbReference type="SMART" id="SM00614">
    <property type="entry name" value="ZnF_BED"/>
    <property type="match status" value="1"/>
</dbReference>
<dbReference type="SUPFAM" id="SSF53098">
    <property type="entry name" value="Ribonuclease H-like"/>
    <property type="match status" value="1"/>
</dbReference>
<dbReference type="InterPro" id="IPR036236">
    <property type="entry name" value="Znf_C2H2_sf"/>
</dbReference>
<dbReference type="InterPro" id="IPR003656">
    <property type="entry name" value="Znf_BED"/>
</dbReference>
<keyword evidence="2" id="KW-0479">Metal-binding</keyword>
<dbReference type="Pfam" id="PF02892">
    <property type="entry name" value="zf-BED"/>
    <property type="match status" value="1"/>
</dbReference>
<sequence>MESDMMLLSDEYVEIEDDATSISVHETSTRPVNIKKSAKLEKFMKLKKSNVWKHFDVIIESLDGECSLAACKYCVKHIKCHSKNHGTSSLSNHLTKCRKYQLSLRQNGQKELGLKEVHPLISAIRNAVRYVRSSLSKQAKFKVAVENEKVPCKGLVCLDVPTRWNSTYLMLDNALKFQTAFGRLEEDDEEYEVWFKKVLGVTKKNEESASESEESHSDIGVSNPADPLTHRIMSWKSSKRARLNADVKTEVEMYLEEPTIDPDEDFDILLWWKANASKYKILLMIARDVLAIPVSTVASVSLFSTGGCVLDCFKGSLSPKTVEGLICLESWLSPCTSNIETTDVLENLMGSLSI</sequence>
<dbReference type="GO" id="GO:0046983">
    <property type="term" value="F:protein dimerization activity"/>
    <property type="evidence" value="ECO:0007669"/>
    <property type="project" value="InterPro"/>
</dbReference>
<gene>
    <name evidence="11" type="ORF">O6P43_027027</name>
</gene>
<dbReference type="PROSITE" id="PS50808">
    <property type="entry name" value="ZF_BED"/>
    <property type="match status" value="1"/>
</dbReference>
<keyword evidence="4" id="KW-0862">Zinc</keyword>
<evidence type="ECO:0000259" key="10">
    <source>
        <dbReference type="PROSITE" id="PS50808"/>
    </source>
</evidence>
<evidence type="ECO:0000256" key="4">
    <source>
        <dbReference type="ARBA" id="ARBA00022833"/>
    </source>
</evidence>
<dbReference type="EMBL" id="JARAOO010000011">
    <property type="protein sequence ID" value="KAJ7950901.1"/>
    <property type="molecule type" value="Genomic_DNA"/>
</dbReference>
<keyword evidence="5" id="KW-0805">Transcription regulation</keyword>
<organism evidence="11 12">
    <name type="scientific">Quillaja saponaria</name>
    <name type="common">Soap bark tree</name>
    <dbReference type="NCBI Taxonomy" id="32244"/>
    <lineage>
        <taxon>Eukaryota</taxon>
        <taxon>Viridiplantae</taxon>
        <taxon>Streptophyta</taxon>
        <taxon>Embryophyta</taxon>
        <taxon>Tracheophyta</taxon>
        <taxon>Spermatophyta</taxon>
        <taxon>Magnoliopsida</taxon>
        <taxon>eudicotyledons</taxon>
        <taxon>Gunneridae</taxon>
        <taxon>Pentapetalae</taxon>
        <taxon>rosids</taxon>
        <taxon>fabids</taxon>
        <taxon>Fabales</taxon>
        <taxon>Quillajaceae</taxon>
        <taxon>Quillaja</taxon>
    </lineage>
</organism>
<dbReference type="Proteomes" id="UP001163823">
    <property type="component" value="Chromosome 11"/>
</dbReference>
<dbReference type="AlphaFoldDB" id="A0AAD7L3P4"/>
<keyword evidence="8" id="KW-0539">Nucleus</keyword>
<keyword evidence="6" id="KW-0238">DNA-binding</keyword>
<keyword evidence="7" id="KW-0804">Transcription</keyword>
<comment type="subcellular location">
    <subcellularLocation>
        <location evidence="1">Nucleus</location>
    </subcellularLocation>
</comment>
<protein>
    <submittedName>
        <fullName evidence="11">Zinc finger BED domain-containing protein RICESLEEPER 2-like</fullName>
    </submittedName>
</protein>
<reference evidence="11" key="1">
    <citation type="journal article" date="2023" name="Science">
        <title>Elucidation of the pathway for biosynthesis of saponin adjuvants from the soapbark tree.</title>
        <authorList>
            <person name="Reed J."/>
            <person name="Orme A."/>
            <person name="El-Demerdash A."/>
            <person name="Owen C."/>
            <person name="Martin L.B.B."/>
            <person name="Misra R.C."/>
            <person name="Kikuchi S."/>
            <person name="Rejzek M."/>
            <person name="Martin A.C."/>
            <person name="Harkess A."/>
            <person name="Leebens-Mack J."/>
            <person name="Louveau T."/>
            <person name="Stephenson M.J."/>
            <person name="Osbourn A."/>
        </authorList>
    </citation>
    <scope>NUCLEOTIDE SEQUENCE</scope>
    <source>
        <strain evidence="11">S10</strain>
    </source>
</reference>
<keyword evidence="12" id="KW-1185">Reference proteome</keyword>
<dbReference type="SUPFAM" id="SSF57667">
    <property type="entry name" value="beta-beta-alpha zinc fingers"/>
    <property type="match status" value="1"/>
</dbReference>
<evidence type="ECO:0000256" key="3">
    <source>
        <dbReference type="ARBA" id="ARBA00022771"/>
    </source>
</evidence>
<dbReference type="GO" id="GO:0008270">
    <property type="term" value="F:zinc ion binding"/>
    <property type="evidence" value="ECO:0007669"/>
    <property type="project" value="UniProtKB-KW"/>
</dbReference>
<comment type="caution">
    <text evidence="11">The sequence shown here is derived from an EMBL/GenBank/DDBJ whole genome shotgun (WGS) entry which is preliminary data.</text>
</comment>
<evidence type="ECO:0000313" key="11">
    <source>
        <dbReference type="EMBL" id="KAJ7950901.1"/>
    </source>
</evidence>
<dbReference type="InterPro" id="IPR008906">
    <property type="entry name" value="HATC_C_dom"/>
</dbReference>
<dbReference type="InterPro" id="IPR012337">
    <property type="entry name" value="RNaseH-like_sf"/>
</dbReference>
<dbReference type="InterPro" id="IPR052035">
    <property type="entry name" value="ZnF_BED_domain_contain"/>
</dbReference>
<dbReference type="KEGG" id="qsa:O6P43_027027"/>
<dbReference type="GO" id="GO:0005634">
    <property type="term" value="C:nucleus"/>
    <property type="evidence" value="ECO:0007669"/>
    <property type="project" value="UniProtKB-SubCell"/>
</dbReference>
<evidence type="ECO:0000256" key="8">
    <source>
        <dbReference type="ARBA" id="ARBA00023242"/>
    </source>
</evidence>
<evidence type="ECO:0000256" key="9">
    <source>
        <dbReference type="PROSITE-ProRule" id="PRU00027"/>
    </source>
</evidence>
<evidence type="ECO:0000313" key="12">
    <source>
        <dbReference type="Proteomes" id="UP001163823"/>
    </source>
</evidence>
<evidence type="ECO:0000256" key="7">
    <source>
        <dbReference type="ARBA" id="ARBA00023163"/>
    </source>
</evidence>
<proteinExistence type="predicted"/>
<dbReference type="PANTHER" id="PTHR46481:SF8">
    <property type="entry name" value="ZINC FINGER BED DOMAIN-CONTAINING PROTEIN RICESLEEPER 1-LIKE"/>
    <property type="match status" value="1"/>
</dbReference>
<accession>A0AAD7L3P4</accession>
<evidence type="ECO:0000256" key="6">
    <source>
        <dbReference type="ARBA" id="ARBA00023125"/>
    </source>
</evidence>
<evidence type="ECO:0000256" key="2">
    <source>
        <dbReference type="ARBA" id="ARBA00022723"/>
    </source>
</evidence>